<dbReference type="SMART" id="SM00822">
    <property type="entry name" value="PKS_KR"/>
    <property type="match status" value="1"/>
</dbReference>
<comment type="pathway">
    <text evidence="3">Sphingolipid metabolism.</text>
</comment>
<dbReference type="GO" id="GO:0030148">
    <property type="term" value="P:sphingolipid biosynthetic process"/>
    <property type="evidence" value="ECO:0007669"/>
    <property type="project" value="InterPro"/>
</dbReference>
<dbReference type="GO" id="GO:0047560">
    <property type="term" value="F:3-dehydrosphinganine reductase activity"/>
    <property type="evidence" value="ECO:0007669"/>
    <property type="project" value="UniProtKB-EC"/>
</dbReference>
<evidence type="ECO:0000256" key="3">
    <source>
        <dbReference type="ARBA" id="ARBA00004991"/>
    </source>
</evidence>
<dbReference type="InterPro" id="IPR045022">
    <property type="entry name" value="KDSR-like"/>
</dbReference>
<accession>A0A183CEJ1</accession>
<dbReference type="AlphaFoldDB" id="A0A183CEJ1"/>
<feature type="compositionally biased region" description="Polar residues" evidence="10">
    <location>
        <begin position="38"/>
        <end position="50"/>
    </location>
</feature>
<evidence type="ECO:0000259" key="11">
    <source>
        <dbReference type="SMART" id="SM00822"/>
    </source>
</evidence>
<evidence type="ECO:0000256" key="5">
    <source>
        <dbReference type="ARBA" id="ARBA00022857"/>
    </source>
</evidence>
<keyword evidence="7" id="KW-0560">Oxidoreductase</keyword>
<dbReference type="InterPro" id="IPR057326">
    <property type="entry name" value="KR_dom"/>
</dbReference>
<reference evidence="13" key="2">
    <citation type="submission" date="2016-06" db="UniProtKB">
        <authorList>
            <consortium name="WormBaseParasite"/>
        </authorList>
    </citation>
    <scope>IDENTIFICATION</scope>
</reference>
<protein>
    <recommendedName>
        <fullName evidence="9">3-dehydrosphinganine reductase</fullName>
        <ecNumber evidence="9">1.1.1.102</ecNumber>
    </recommendedName>
</protein>
<comment type="subcellular location">
    <subcellularLocation>
        <location evidence="1">Endoplasmic reticulum</location>
    </subcellularLocation>
</comment>
<dbReference type="Pfam" id="PF00106">
    <property type="entry name" value="adh_short"/>
    <property type="match status" value="1"/>
</dbReference>
<evidence type="ECO:0000313" key="13">
    <source>
        <dbReference type="WBParaSite" id="GPLIN_001129600"/>
    </source>
</evidence>
<proteinExistence type="predicted"/>
<dbReference type="PRINTS" id="PR00081">
    <property type="entry name" value="GDHRDH"/>
</dbReference>
<feature type="region of interest" description="Disordered" evidence="10">
    <location>
        <begin position="1"/>
        <end position="72"/>
    </location>
</feature>
<evidence type="ECO:0000256" key="10">
    <source>
        <dbReference type="SAM" id="MobiDB-lite"/>
    </source>
</evidence>
<reference evidence="12" key="1">
    <citation type="submission" date="2014-05" db="EMBL/GenBank/DDBJ databases">
        <title>The genome and life-stage specific transcriptomes of Globodera pallida elucidate key aspects of plant parasitism by a cyst nematode.</title>
        <authorList>
            <person name="Cotton J.A."/>
            <person name="Lilley C.J."/>
            <person name="Jones L.M."/>
            <person name="Kikuchi T."/>
            <person name="Reid A.J."/>
            <person name="Thorpe P."/>
            <person name="Tsai I.J."/>
            <person name="Beasley H."/>
            <person name="Blok V."/>
            <person name="Cock P.J.A."/>
            <person name="Van den Akker S.E."/>
            <person name="Holroyd N."/>
            <person name="Hunt M."/>
            <person name="Mantelin S."/>
            <person name="Naghra H."/>
            <person name="Pain A."/>
            <person name="Palomares-Rius J.E."/>
            <person name="Zarowiecki M."/>
            <person name="Berriman M."/>
            <person name="Jones J.T."/>
            <person name="Urwin P.E."/>
        </authorList>
    </citation>
    <scope>NUCLEOTIDE SEQUENCE [LARGE SCALE GENOMIC DNA]</scope>
    <source>
        <strain evidence="12">Lindley</strain>
    </source>
</reference>
<keyword evidence="6" id="KW-0746">Sphingolipid metabolism</keyword>
<keyword evidence="12" id="KW-1185">Reference proteome</keyword>
<keyword evidence="4" id="KW-0256">Endoplasmic reticulum</keyword>
<dbReference type="SUPFAM" id="SSF51735">
    <property type="entry name" value="NAD(P)-binding Rossmann-fold domains"/>
    <property type="match status" value="1"/>
</dbReference>
<feature type="region of interest" description="Disordered" evidence="10">
    <location>
        <begin position="137"/>
        <end position="181"/>
    </location>
</feature>
<dbReference type="EC" id="1.1.1.102" evidence="9"/>
<evidence type="ECO:0000256" key="6">
    <source>
        <dbReference type="ARBA" id="ARBA00022919"/>
    </source>
</evidence>
<keyword evidence="8" id="KW-0443">Lipid metabolism</keyword>
<name>A0A183CEJ1_GLOPA</name>
<organism evidence="12 13">
    <name type="scientific">Globodera pallida</name>
    <name type="common">Potato cyst nematode worm</name>
    <name type="synonym">Heterodera pallida</name>
    <dbReference type="NCBI Taxonomy" id="36090"/>
    <lineage>
        <taxon>Eukaryota</taxon>
        <taxon>Metazoa</taxon>
        <taxon>Ecdysozoa</taxon>
        <taxon>Nematoda</taxon>
        <taxon>Chromadorea</taxon>
        <taxon>Rhabditida</taxon>
        <taxon>Tylenchina</taxon>
        <taxon>Tylenchomorpha</taxon>
        <taxon>Tylenchoidea</taxon>
        <taxon>Heteroderidae</taxon>
        <taxon>Heteroderinae</taxon>
        <taxon>Globodera</taxon>
    </lineage>
</organism>
<dbReference type="WBParaSite" id="GPLIN_001129600">
    <property type="protein sequence ID" value="GPLIN_001129600"/>
    <property type="gene ID" value="GPLIN_001129600"/>
</dbReference>
<feature type="compositionally biased region" description="Polar residues" evidence="10">
    <location>
        <begin position="17"/>
        <end position="28"/>
    </location>
</feature>
<dbReference type="PRINTS" id="PR00080">
    <property type="entry name" value="SDRFAMILY"/>
</dbReference>
<keyword evidence="5" id="KW-0521">NADP</keyword>
<dbReference type="InterPro" id="IPR036291">
    <property type="entry name" value="NAD(P)-bd_dom_sf"/>
</dbReference>
<dbReference type="Proteomes" id="UP000050741">
    <property type="component" value="Unassembled WGS sequence"/>
</dbReference>
<evidence type="ECO:0000256" key="4">
    <source>
        <dbReference type="ARBA" id="ARBA00022824"/>
    </source>
</evidence>
<sequence>MEMARRNDHSSRRPQQRRLNNAENSSDIDGTAHRVASVTLNNTESDSRTSADVPMYSLRSKRRKKLPRREKQAIGTVADMEVDEHQPPWKKLSVNTPDNGLIPTCKVQMDWDHGEGSSTIDNVHSIRSTRRSALDMENNQSDQFSLSDSEDSTSNIDADDEQSDWPGNELACRPPLPPSLGPFQLVPPPPRVALISQKDAALSAEAIKRIEQFLQNSDDSELLLDKVYRTSAVKQMLRQSEIMGKKRQWRASQGGMEPGKVHKLTVNLEFGGVRVERFTAEDFQALVDSAISRVLGAAAPTYAVCSFDRHAMRGALLADGTDLHILWAALSVYGMHFEQPMAFHLYSVHRQQDKLNKVNKFVLPKRLPFDPAGKHCLVTGGSRGIGKAIGVELLCRGCRSLSLVARDPIALELAKKELEEYLQPGQSVRTYPVDLADEPGKIEAVVREAERHAGAVDLLVNNAGTCVQGAFDELPNDAFERQLRINFLGAVHVTRAVVGDMKRRRFGHISFVCSAAGQLAIWGYSAYSPSKFALRGFADALHMELLPWNVGVSILFPPNTVTDGFREELRTMTPQIRAISGTAGLYQPRDVAESLVCSIRGGHFATTIGLEGWMLGVLSASTAPEPDSLRAFLQILLAGLFRGVFLLYGGHFNRLVRNCHEREEAAGDTDT</sequence>
<comment type="pathway">
    <text evidence="2">Lipid metabolism; sphingolipid metabolism.</text>
</comment>
<dbReference type="FunFam" id="3.40.50.720:FF:000468">
    <property type="entry name" value="Short-chain dehydrogenase, putative"/>
    <property type="match status" value="1"/>
</dbReference>
<dbReference type="PANTHER" id="PTHR43550">
    <property type="entry name" value="3-KETODIHYDROSPHINGOSINE REDUCTASE"/>
    <property type="match status" value="1"/>
</dbReference>
<dbReference type="PANTHER" id="PTHR43550:SF3">
    <property type="entry name" value="3-KETODIHYDROSPHINGOSINE REDUCTASE"/>
    <property type="match status" value="1"/>
</dbReference>
<evidence type="ECO:0000256" key="7">
    <source>
        <dbReference type="ARBA" id="ARBA00023002"/>
    </source>
</evidence>
<dbReference type="CDD" id="cd08939">
    <property type="entry name" value="KDSR-like_SDR_c"/>
    <property type="match status" value="1"/>
</dbReference>
<evidence type="ECO:0000256" key="1">
    <source>
        <dbReference type="ARBA" id="ARBA00004240"/>
    </source>
</evidence>
<feature type="compositionally biased region" description="Basic and acidic residues" evidence="10">
    <location>
        <begin position="1"/>
        <end position="11"/>
    </location>
</feature>
<evidence type="ECO:0000256" key="2">
    <source>
        <dbReference type="ARBA" id="ARBA00004760"/>
    </source>
</evidence>
<evidence type="ECO:0000313" key="12">
    <source>
        <dbReference type="Proteomes" id="UP000050741"/>
    </source>
</evidence>
<feature type="compositionally biased region" description="Basic residues" evidence="10">
    <location>
        <begin position="59"/>
        <end position="68"/>
    </location>
</feature>
<dbReference type="GO" id="GO:0005789">
    <property type="term" value="C:endoplasmic reticulum membrane"/>
    <property type="evidence" value="ECO:0007669"/>
    <property type="project" value="TreeGrafter"/>
</dbReference>
<dbReference type="Gene3D" id="3.40.50.720">
    <property type="entry name" value="NAD(P)-binding Rossmann-like Domain"/>
    <property type="match status" value="1"/>
</dbReference>
<feature type="compositionally biased region" description="Polar residues" evidence="10">
    <location>
        <begin position="137"/>
        <end position="156"/>
    </location>
</feature>
<evidence type="ECO:0000256" key="8">
    <source>
        <dbReference type="ARBA" id="ARBA00023098"/>
    </source>
</evidence>
<feature type="domain" description="Ketoreductase" evidence="11">
    <location>
        <begin position="374"/>
        <end position="568"/>
    </location>
</feature>
<evidence type="ECO:0000256" key="9">
    <source>
        <dbReference type="ARBA" id="ARBA00026112"/>
    </source>
</evidence>
<dbReference type="GO" id="GO:0006666">
    <property type="term" value="P:3-keto-sphinganine metabolic process"/>
    <property type="evidence" value="ECO:0007669"/>
    <property type="project" value="InterPro"/>
</dbReference>
<dbReference type="InterPro" id="IPR002347">
    <property type="entry name" value="SDR_fam"/>
</dbReference>